<dbReference type="InterPro" id="IPR036663">
    <property type="entry name" value="Fumarylacetoacetase_C_sf"/>
</dbReference>
<dbReference type="Gene3D" id="3.90.850.10">
    <property type="entry name" value="Fumarylacetoacetase-like, C-terminal domain"/>
    <property type="match status" value="1"/>
</dbReference>
<comment type="caution">
    <text evidence="4">The sequence shown here is derived from an EMBL/GenBank/DDBJ whole genome shotgun (WGS) entry which is preliminary data.</text>
</comment>
<dbReference type="Pfam" id="PF01557">
    <property type="entry name" value="FAA_hydrolase"/>
    <property type="match status" value="1"/>
</dbReference>
<evidence type="ECO:0000259" key="2">
    <source>
        <dbReference type="Pfam" id="PF01557"/>
    </source>
</evidence>
<dbReference type="Proteomes" id="UP000247591">
    <property type="component" value="Unassembled WGS sequence"/>
</dbReference>
<dbReference type="EMBL" id="QJSP01000010">
    <property type="protein sequence ID" value="PYE15559.1"/>
    <property type="molecule type" value="Genomic_DNA"/>
</dbReference>
<keyword evidence="5" id="KW-1185">Reference proteome</keyword>
<protein>
    <submittedName>
        <fullName evidence="4">2-keto-4-pentenoate hydratase/2-oxohepta-3-ene-1,7-dioic acid hydratase in catechol pathway</fullName>
    </submittedName>
</protein>
<evidence type="ECO:0000313" key="4">
    <source>
        <dbReference type="EMBL" id="PYE15559.1"/>
    </source>
</evidence>
<evidence type="ECO:0000313" key="5">
    <source>
        <dbReference type="Proteomes" id="UP000247591"/>
    </source>
</evidence>
<dbReference type="GO" id="GO:0016853">
    <property type="term" value="F:isomerase activity"/>
    <property type="evidence" value="ECO:0007669"/>
    <property type="project" value="UniProtKB-ARBA"/>
</dbReference>
<dbReference type="AlphaFoldDB" id="A0A318RJV0"/>
<dbReference type="PANTHER" id="PTHR11820">
    <property type="entry name" value="ACYLPYRUVASE"/>
    <property type="match status" value="1"/>
</dbReference>
<dbReference type="SUPFAM" id="SSF56529">
    <property type="entry name" value="FAH"/>
    <property type="match status" value="1"/>
</dbReference>
<dbReference type="GO" id="GO:0018773">
    <property type="term" value="F:acetylpyruvate hydrolase activity"/>
    <property type="evidence" value="ECO:0007669"/>
    <property type="project" value="TreeGrafter"/>
</dbReference>
<evidence type="ECO:0000259" key="3">
    <source>
        <dbReference type="Pfam" id="PF10370"/>
    </source>
</evidence>
<dbReference type="Pfam" id="PF10370">
    <property type="entry name" value="Rv2993c-like_N"/>
    <property type="match status" value="1"/>
</dbReference>
<dbReference type="Gene3D" id="2.30.30.370">
    <property type="entry name" value="FAH"/>
    <property type="match status" value="1"/>
</dbReference>
<organism evidence="4 5">
    <name type="scientific">Williamsia limnetica</name>
    <dbReference type="NCBI Taxonomy" id="882452"/>
    <lineage>
        <taxon>Bacteria</taxon>
        <taxon>Bacillati</taxon>
        <taxon>Actinomycetota</taxon>
        <taxon>Actinomycetes</taxon>
        <taxon>Mycobacteriales</taxon>
        <taxon>Nocardiaceae</taxon>
        <taxon>Williamsia</taxon>
    </lineage>
</organism>
<gene>
    <name evidence="4" type="ORF">DFR67_110225</name>
</gene>
<feature type="domain" description="Rv2993c-like N-terminal" evidence="3">
    <location>
        <begin position="33"/>
        <end position="86"/>
    </location>
</feature>
<dbReference type="GO" id="GO:0019752">
    <property type="term" value="P:carboxylic acid metabolic process"/>
    <property type="evidence" value="ECO:0007669"/>
    <property type="project" value="UniProtKB-ARBA"/>
</dbReference>
<feature type="domain" description="Fumarylacetoacetase-like C-terminal" evidence="2">
    <location>
        <begin position="91"/>
        <end position="296"/>
    </location>
</feature>
<name>A0A318RJV0_WILLI</name>
<proteinExistence type="predicted"/>
<dbReference type="PANTHER" id="PTHR11820:SF7">
    <property type="entry name" value="ACYLPYRUVASE FAHD1, MITOCHONDRIAL"/>
    <property type="match status" value="1"/>
</dbReference>
<evidence type="ECO:0000256" key="1">
    <source>
        <dbReference type="ARBA" id="ARBA00022723"/>
    </source>
</evidence>
<dbReference type="FunFam" id="3.90.850.10:FF:000002">
    <property type="entry name" value="2-hydroxyhepta-2,4-diene-1,7-dioate isomerase"/>
    <property type="match status" value="1"/>
</dbReference>
<dbReference type="InterPro" id="IPR011234">
    <property type="entry name" value="Fumarylacetoacetase-like_C"/>
</dbReference>
<dbReference type="InterPro" id="IPR018833">
    <property type="entry name" value="Rv2993c-like_N"/>
</dbReference>
<reference evidence="4 5" key="1">
    <citation type="submission" date="2018-06" db="EMBL/GenBank/DDBJ databases">
        <title>Genomic Encyclopedia of Type Strains, Phase IV (KMG-IV): sequencing the most valuable type-strain genomes for metagenomic binning, comparative biology and taxonomic classification.</title>
        <authorList>
            <person name="Goeker M."/>
        </authorList>
    </citation>
    <scope>NUCLEOTIDE SEQUENCE [LARGE SCALE GENOMIC DNA]</scope>
    <source>
        <strain evidence="4 5">DSM 45521</strain>
    </source>
</reference>
<dbReference type="GO" id="GO:0046872">
    <property type="term" value="F:metal ion binding"/>
    <property type="evidence" value="ECO:0007669"/>
    <property type="project" value="UniProtKB-KW"/>
</dbReference>
<sequence>MELCAHMLEHGTGPFQADSRRLGYRWCDSVATMRLGRIASPDGVAFVSIEGEDGAETAREIAEHPFGTPTFTGRSWPLADTRLLAPILASKVICIGKNYAAHVAEMGGDEAHRSSTGSGEAPENPVIFIKPNTSIIGPQVPILRPKSSDRVDYEGELAIVIGRPCRDVKASAAKDVILGYTVGNDVTARDQQKADGQWTRGKGHDTFCPLGPWIETELDPSDLEIRTELDGEVKQRSRTSMLLHDVGEIVEWISAVMTLLPGDVILTGTPEGIGPMNAGQKVSVTIEGIGTLTNPVADRG</sequence>
<accession>A0A318RJV0</accession>
<keyword evidence="1" id="KW-0479">Metal-binding</keyword>